<evidence type="ECO:0000313" key="3">
    <source>
        <dbReference type="Proteomes" id="UP000054383"/>
    </source>
</evidence>
<keyword evidence="1" id="KW-0732">Signal</keyword>
<proteinExistence type="predicted"/>
<dbReference type="OMA" id="YTEMDTM"/>
<feature type="signal peptide" evidence="1">
    <location>
        <begin position="1"/>
        <end position="24"/>
    </location>
</feature>
<reference evidence="2 3" key="1">
    <citation type="submission" date="2015-04" db="EMBL/GenBank/DDBJ databases">
        <authorList>
            <person name="Syromyatnikov M.Y."/>
            <person name="Popov V.N."/>
        </authorList>
    </citation>
    <scope>NUCLEOTIDE SEQUENCE [LARGE SCALE GENOMIC DNA]</scope>
    <source>
        <strain evidence="2">WF-38-12</strain>
    </source>
</reference>
<feature type="chain" id="PRO_5006711615" evidence="1">
    <location>
        <begin position="25"/>
        <end position="192"/>
    </location>
</feature>
<dbReference type="AlphaFoldDB" id="A0A0U1M7B4"/>
<organism evidence="2 3">
    <name type="scientific">Talaromyces islandicus</name>
    <name type="common">Penicillium islandicum</name>
    <dbReference type="NCBI Taxonomy" id="28573"/>
    <lineage>
        <taxon>Eukaryota</taxon>
        <taxon>Fungi</taxon>
        <taxon>Dikarya</taxon>
        <taxon>Ascomycota</taxon>
        <taxon>Pezizomycotina</taxon>
        <taxon>Eurotiomycetes</taxon>
        <taxon>Eurotiomycetidae</taxon>
        <taxon>Eurotiales</taxon>
        <taxon>Trichocomaceae</taxon>
        <taxon>Talaromyces</taxon>
        <taxon>Talaromyces sect. Islandici</taxon>
    </lineage>
</organism>
<dbReference type="Proteomes" id="UP000054383">
    <property type="component" value="Unassembled WGS sequence"/>
</dbReference>
<evidence type="ECO:0000313" key="2">
    <source>
        <dbReference type="EMBL" id="CRG91447.1"/>
    </source>
</evidence>
<evidence type="ECO:0000256" key="1">
    <source>
        <dbReference type="SAM" id="SignalP"/>
    </source>
</evidence>
<sequence>MHTVPEIAALLLLSSLTLVNLTAATAPLSDIANAVNSLASETFALKDYVSSVATSSNVGGFPSIYEQLDEIHDNTLSDIGFTSGTPMIQDANDQQVGYESYSNWVQSLFELTDNLTGNAAALISLDHEVSTRMPFEIRIFSGVVNAYLFNLIGLWPTTTAYVAQASNQKNQVDAHFQKALDAYISTGSLNMN</sequence>
<accession>A0A0U1M7B4</accession>
<name>A0A0U1M7B4_TALIS</name>
<dbReference type="STRING" id="28573.A0A0U1M7B4"/>
<protein>
    <submittedName>
        <fullName evidence="2">Uncharacterized protein</fullName>
    </submittedName>
</protein>
<keyword evidence="3" id="KW-1185">Reference proteome</keyword>
<dbReference type="OrthoDB" id="3891049at2759"/>
<dbReference type="EMBL" id="CVMT01000009">
    <property type="protein sequence ID" value="CRG91447.1"/>
    <property type="molecule type" value="Genomic_DNA"/>
</dbReference>
<gene>
    <name evidence="2" type="ORF">PISL3812_08496</name>
</gene>